<evidence type="ECO:0000256" key="1">
    <source>
        <dbReference type="SAM" id="SignalP"/>
    </source>
</evidence>
<keyword evidence="3" id="KW-1185">Reference proteome</keyword>
<name>F3YXC8_DESAF</name>
<organism evidence="2 3">
    <name type="scientific">Desulfocurvibacter africanus subsp. africanus str. Walvis Bay</name>
    <dbReference type="NCBI Taxonomy" id="690850"/>
    <lineage>
        <taxon>Bacteria</taxon>
        <taxon>Pseudomonadati</taxon>
        <taxon>Thermodesulfobacteriota</taxon>
        <taxon>Desulfovibrionia</taxon>
        <taxon>Desulfovibrionales</taxon>
        <taxon>Desulfovibrionaceae</taxon>
        <taxon>Desulfocurvibacter</taxon>
    </lineage>
</organism>
<dbReference type="EMBL" id="CP003221">
    <property type="protein sequence ID" value="EGJ50626.1"/>
    <property type="molecule type" value="Genomic_DNA"/>
</dbReference>
<reference evidence="2 3" key="1">
    <citation type="journal article" date="2011" name="J. Bacteriol.">
        <title>Genome sequence of the mercury-methylating and pleomorphic Desulfovibrio africanus Strain Walvis Bay.</title>
        <authorList>
            <person name="Brown S.D."/>
            <person name="Wall J.D."/>
            <person name="Kucken A.M."/>
            <person name="Gilmour C.C."/>
            <person name="Podar M."/>
            <person name="Brandt C.C."/>
            <person name="Teshima H."/>
            <person name="Detter J.C."/>
            <person name="Han C.S."/>
            <person name="Land M.L."/>
            <person name="Lucas S."/>
            <person name="Han J."/>
            <person name="Pennacchio L."/>
            <person name="Nolan M."/>
            <person name="Pitluck S."/>
            <person name="Woyke T."/>
            <person name="Goodwin L."/>
            <person name="Palumbo A.V."/>
            <person name="Elias D.A."/>
        </authorList>
    </citation>
    <scope>NUCLEOTIDE SEQUENCE [LARGE SCALE GENOMIC DNA]</scope>
    <source>
        <strain evidence="2 3">Walvis Bay</strain>
    </source>
</reference>
<evidence type="ECO:0000313" key="3">
    <source>
        <dbReference type="Proteomes" id="UP000007844"/>
    </source>
</evidence>
<keyword evidence="1" id="KW-0732">Signal</keyword>
<evidence type="ECO:0000313" key="2">
    <source>
        <dbReference type="EMBL" id="EGJ50626.1"/>
    </source>
</evidence>
<proteinExistence type="predicted"/>
<gene>
    <name evidence="2" type="ORF">Desaf_2300</name>
</gene>
<protein>
    <submittedName>
        <fullName evidence="2">Uncharacterized protein</fullName>
    </submittedName>
</protein>
<accession>F3YXC8</accession>
<dbReference type="Proteomes" id="UP000007844">
    <property type="component" value="Chromosome"/>
</dbReference>
<sequence precursor="true">MPLERALPQGRSCRIQRAALFAALLAALEGTPASAHAAALDRLERVMNTPYDDLPEKFASLRQPQASLEDRLYGAMLLYLSLSEPLAWRAAVWVGPDLGGDDMQECLRVTGELAKPEAVAALTEELSLVVTGLAPEAQVHGTVRGEQAKFFVQS</sequence>
<dbReference type="RefSeq" id="WP_014260335.1">
    <property type="nucleotide sequence ID" value="NC_016629.1"/>
</dbReference>
<feature type="chain" id="PRO_5003308783" evidence="1">
    <location>
        <begin position="38"/>
        <end position="154"/>
    </location>
</feature>
<dbReference type="KEGG" id="daf:Desaf_2300"/>
<dbReference type="AlphaFoldDB" id="F3YXC8"/>
<feature type="signal peptide" evidence="1">
    <location>
        <begin position="1"/>
        <end position="37"/>
    </location>
</feature>
<dbReference type="HOGENOM" id="CLU_1701397_0_0_7"/>
<dbReference type="STRING" id="690850.Desaf_2300"/>